<organism evidence="4 5">
    <name type="scientific">Promicromonospora soli</name>
    <dbReference type="NCBI Taxonomy" id="2035533"/>
    <lineage>
        <taxon>Bacteria</taxon>
        <taxon>Bacillati</taxon>
        <taxon>Actinomycetota</taxon>
        <taxon>Actinomycetes</taxon>
        <taxon>Micrococcales</taxon>
        <taxon>Promicromonosporaceae</taxon>
        <taxon>Promicromonospora</taxon>
    </lineage>
</organism>
<feature type="transmembrane region" description="Helical" evidence="2">
    <location>
        <begin position="53"/>
        <end position="76"/>
    </location>
</feature>
<sequence>MPIAISTYPDTMGGGLRARVLRRCGYAAAQAAGLFALSGVLALAAVPTSPGRAALLIFLAVADLFTASVVLALPWASWETRRTAVLALPAFTFMGLSTWAFGGFAAGTGPFFVLFFAWLGLHHGPRVIAWCTPLAAAAYAAPLVASGADARLLSTTAILLPTAVGIGLLISAQVRALTEAQEQLAFQATRDPLTGLPNRAQVMELLHGALHRTRRTGDLLAVMFIDLDGFKAVNDTHGHRAGDTVLRSVAELLRAEIRAGDTAARLGGDEFVVVLETVDSEASGVAAARRIIRAIAHPIPVSDSEVARVGASVGITFNLDSSTDADAVLHEADVAVYQAKNAGRGRVVTYGNPAADGVAEPTGSGQQAGRRPRLE</sequence>
<dbReference type="EMBL" id="BNAS01000006">
    <property type="protein sequence ID" value="GHH78060.1"/>
    <property type="molecule type" value="Genomic_DNA"/>
</dbReference>
<reference evidence="4" key="1">
    <citation type="journal article" date="2014" name="Int. J. Syst. Evol. Microbiol.">
        <title>Complete genome sequence of Corynebacterium casei LMG S-19264T (=DSM 44701T), isolated from a smear-ripened cheese.</title>
        <authorList>
            <consortium name="US DOE Joint Genome Institute (JGI-PGF)"/>
            <person name="Walter F."/>
            <person name="Albersmeier A."/>
            <person name="Kalinowski J."/>
            <person name="Ruckert C."/>
        </authorList>
    </citation>
    <scope>NUCLEOTIDE SEQUENCE</scope>
    <source>
        <strain evidence="4">CGMCC 4.7398</strain>
    </source>
</reference>
<keyword evidence="2" id="KW-0812">Transmembrane</keyword>
<dbReference type="InterPro" id="IPR052163">
    <property type="entry name" value="DGC-Regulatory_Protein"/>
</dbReference>
<comment type="caution">
    <text evidence="4">The sequence shown here is derived from an EMBL/GenBank/DDBJ whole genome shotgun (WGS) entry which is preliminary data.</text>
</comment>
<protein>
    <recommendedName>
        <fullName evidence="3">GGDEF domain-containing protein</fullName>
    </recommendedName>
</protein>
<evidence type="ECO:0000313" key="5">
    <source>
        <dbReference type="Proteomes" id="UP000627369"/>
    </source>
</evidence>
<dbReference type="AlphaFoldDB" id="A0A919G683"/>
<dbReference type="InterPro" id="IPR043128">
    <property type="entry name" value="Rev_trsase/Diguanyl_cyclase"/>
</dbReference>
<feature type="transmembrane region" description="Helical" evidence="2">
    <location>
        <begin position="152"/>
        <end position="172"/>
    </location>
</feature>
<feature type="domain" description="GGDEF" evidence="3">
    <location>
        <begin position="218"/>
        <end position="352"/>
    </location>
</feature>
<feature type="transmembrane region" description="Helical" evidence="2">
    <location>
        <begin position="127"/>
        <end position="145"/>
    </location>
</feature>
<keyword evidence="2" id="KW-0472">Membrane</keyword>
<dbReference type="InterPro" id="IPR029787">
    <property type="entry name" value="Nucleotide_cyclase"/>
</dbReference>
<gene>
    <name evidence="4" type="ORF">GCM10017772_40710</name>
</gene>
<dbReference type="PANTHER" id="PTHR46663:SF2">
    <property type="entry name" value="GGDEF DOMAIN-CONTAINING PROTEIN"/>
    <property type="match status" value="1"/>
</dbReference>
<dbReference type="NCBIfam" id="TIGR00254">
    <property type="entry name" value="GGDEF"/>
    <property type="match status" value="1"/>
</dbReference>
<dbReference type="SMART" id="SM00267">
    <property type="entry name" value="GGDEF"/>
    <property type="match status" value="1"/>
</dbReference>
<dbReference type="Gene3D" id="3.30.70.270">
    <property type="match status" value="1"/>
</dbReference>
<keyword evidence="2" id="KW-1133">Transmembrane helix</keyword>
<dbReference type="PANTHER" id="PTHR46663">
    <property type="entry name" value="DIGUANYLATE CYCLASE DGCT-RELATED"/>
    <property type="match status" value="1"/>
</dbReference>
<dbReference type="Proteomes" id="UP000627369">
    <property type="component" value="Unassembled WGS sequence"/>
</dbReference>
<keyword evidence="5" id="KW-1185">Reference proteome</keyword>
<dbReference type="FunFam" id="3.30.70.270:FF:000001">
    <property type="entry name" value="Diguanylate cyclase domain protein"/>
    <property type="match status" value="1"/>
</dbReference>
<accession>A0A919G683</accession>
<name>A0A919G683_9MICO</name>
<dbReference type="CDD" id="cd01949">
    <property type="entry name" value="GGDEF"/>
    <property type="match status" value="1"/>
</dbReference>
<evidence type="ECO:0000256" key="1">
    <source>
        <dbReference type="SAM" id="MobiDB-lite"/>
    </source>
</evidence>
<evidence type="ECO:0000256" key="2">
    <source>
        <dbReference type="SAM" id="Phobius"/>
    </source>
</evidence>
<evidence type="ECO:0000313" key="4">
    <source>
        <dbReference type="EMBL" id="GHH78060.1"/>
    </source>
</evidence>
<proteinExistence type="predicted"/>
<dbReference type="PROSITE" id="PS50887">
    <property type="entry name" value="GGDEF"/>
    <property type="match status" value="1"/>
</dbReference>
<dbReference type="SUPFAM" id="SSF55073">
    <property type="entry name" value="Nucleotide cyclase"/>
    <property type="match status" value="1"/>
</dbReference>
<evidence type="ECO:0000259" key="3">
    <source>
        <dbReference type="PROSITE" id="PS50887"/>
    </source>
</evidence>
<feature type="transmembrane region" description="Helical" evidence="2">
    <location>
        <begin position="88"/>
        <end position="121"/>
    </location>
</feature>
<feature type="region of interest" description="Disordered" evidence="1">
    <location>
        <begin position="351"/>
        <end position="375"/>
    </location>
</feature>
<reference evidence="4" key="2">
    <citation type="submission" date="2020-09" db="EMBL/GenBank/DDBJ databases">
        <authorList>
            <person name="Sun Q."/>
            <person name="Zhou Y."/>
        </authorList>
    </citation>
    <scope>NUCLEOTIDE SEQUENCE</scope>
    <source>
        <strain evidence="4">CGMCC 4.7398</strain>
    </source>
</reference>
<feature type="transmembrane region" description="Helical" evidence="2">
    <location>
        <begin position="26"/>
        <end position="47"/>
    </location>
</feature>
<dbReference type="InterPro" id="IPR000160">
    <property type="entry name" value="GGDEF_dom"/>
</dbReference>
<dbReference type="Pfam" id="PF00990">
    <property type="entry name" value="GGDEF"/>
    <property type="match status" value="1"/>
</dbReference>